<dbReference type="AlphaFoldDB" id="A0A4V2K182"/>
<proteinExistence type="predicted"/>
<protein>
    <recommendedName>
        <fullName evidence="3">Secreted protein</fullName>
    </recommendedName>
</protein>
<reference evidence="2" key="1">
    <citation type="submission" date="2019-01" db="EMBL/GenBank/DDBJ databases">
        <title>Draft genome sequences of three monokaryotic isolates of the white-rot basidiomycete fungus Dichomitus squalens.</title>
        <authorList>
            <consortium name="DOE Joint Genome Institute"/>
            <person name="Lopez S.C."/>
            <person name="Andreopoulos B."/>
            <person name="Pangilinan J."/>
            <person name="Lipzen A."/>
            <person name="Riley R."/>
            <person name="Ahrendt S."/>
            <person name="Ng V."/>
            <person name="Barry K."/>
            <person name="Daum C."/>
            <person name="Grigoriev I.V."/>
            <person name="Hilden K.S."/>
            <person name="Makela M.R."/>
            <person name="de Vries R.P."/>
        </authorList>
    </citation>
    <scope>NUCLEOTIDE SEQUENCE [LARGE SCALE GENOMIC DNA]</scope>
    <source>
        <strain evidence="2">OM18370.1</strain>
    </source>
</reference>
<dbReference type="PROSITE" id="PS51257">
    <property type="entry name" value="PROKAR_LIPOPROTEIN"/>
    <property type="match status" value="1"/>
</dbReference>
<dbReference type="Proteomes" id="UP000292957">
    <property type="component" value="Unassembled WGS sequence"/>
</dbReference>
<evidence type="ECO:0000256" key="1">
    <source>
        <dbReference type="SAM" id="SignalP"/>
    </source>
</evidence>
<dbReference type="EMBL" id="ML143397">
    <property type="protein sequence ID" value="TBU31783.1"/>
    <property type="molecule type" value="Genomic_DNA"/>
</dbReference>
<keyword evidence="1" id="KW-0732">Signal</keyword>
<feature type="chain" id="PRO_5020452444" description="Secreted protein" evidence="1">
    <location>
        <begin position="20"/>
        <end position="144"/>
    </location>
</feature>
<evidence type="ECO:0008006" key="3">
    <source>
        <dbReference type="Google" id="ProtNLM"/>
    </source>
</evidence>
<evidence type="ECO:0000313" key="2">
    <source>
        <dbReference type="EMBL" id="TBU31783.1"/>
    </source>
</evidence>
<sequence>MHIQYTRFCLASLLPIVLQSCVCHRAVNFGLFSPKGTCVIAEGHERTDGLWRAPSISARVIAGAHEHTSTTGLFLELSCTHDAYPCGRANKWRAGQSTRSLAAIHHPNPGLEHQHQPLIVRDPFCAGTRPTSLGGRAVCDRSTL</sequence>
<gene>
    <name evidence="2" type="ORF">BD311DRAFT_74685</name>
</gene>
<feature type="signal peptide" evidence="1">
    <location>
        <begin position="1"/>
        <end position="19"/>
    </location>
</feature>
<name>A0A4V2K182_9APHY</name>
<organism evidence="2">
    <name type="scientific">Dichomitus squalens</name>
    <dbReference type="NCBI Taxonomy" id="114155"/>
    <lineage>
        <taxon>Eukaryota</taxon>
        <taxon>Fungi</taxon>
        <taxon>Dikarya</taxon>
        <taxon>Basidiomycota</taxon>
        <taxon>Agaricomycotina</taxon>
        <taxon>Agaricomycetes</taxon>
        <taxon>Polyporales</taxon>
        <taxon>Polyporaceae</taxon>
        <taxon>Dichomitus</taxon>
    </lineage>
</organism>
<accession>A0A4V2K182</accession>